<dbReference type="OrthoDB" id="4690547at2"/>
<evidence type="ECO:0000313" key="6">
    <source>
        <dbReference type="Proteomes" id="UP000431485"/>
    </source>
</evidence>
<dbReference type="GO" id="GO:0016491">
    <property type="term" value="F:oxidoreductase activity"/>
    <property type="evidence" value="ECO:0007669"/>
    <property type="project" value="UniProtKB-KW"/>
</dbReference>
<dbReference type="EMBL" id="WLYI01000007">
    <property type="protein sequence ID" value="MTD18995.1"/>
    <property type="molecule type" value="Genomic_DNA"/>
</dbReference>
<name>A0A7X2RTL9_9PSED</name>
<comment type="caution">
    <text evidence="5">The sequence shown here is derived from an EMBL/GenBank/DDBJ whole genome shotgun (WGS) entry which is preliminary data.</text>
</comment>
<dbReference type="RefSeq" id="WP_154742714.1">
    <property type="nucleotide sequence ID" value="NZ_JBHSTG010000052.1"/>
</dbReference>
<evidence type="ECO:0000256" key="3">
    <source>
        <dbReference type="RuleBase" id="RU000363"/>
    </source>
</evidence>
<comment type="similarity">
    <text evidence="1 3">Belongs to the short-chain dehydrogenases/reductases (SDR) family.</text>
</comment>
<dbReference type="InterPro" id="IPR036291">
    <property type="entry name" value="NAD(P)-bd_dom_sf"/>
</dbReference>
<dbReference type="PANTHER" id="PTHR43391:SF82">
    <property type="entry name" value="OXIDOREDUCTASE SADH-RELATED"/>
    <property type="match status" value="1"/>
</dbReference>
<proteinExistence type="inferred from homology"/>
<dbReference type="AlphaFoldDB" id="A0A7X2RTL9"/>
<keyword evidence="6" id="KW-1185">Reference proteome</keyword>
<dbReference type="SMART" id="SM00822">
    <property type="entry name" value="PKS_KR"/>
    <property type="match status" value="1"/>
</dbReference>
<dbReference type="InterPro" id="IPR002347">
    <property type="entry name" value="SDR_fam"/>
</dbReference>
<evidence type="ECO:0000313" key="5">
    <source>
        <dbReference type="EMBL" id="MTD18995.1"/>
    </source>
</evidence>
<evidence type="ECO:0000256" key="1">
    <source>
        <dbReference type="ARBA" id="ARBA00006484"/>
    </source>
</evidence>
<organism evidence="5 6">
    <name type="scientific">Pseudomonas karstica</name>
    <dbReference type="NCBI Taxonomy" id="1055468"/>
    <lineage>
        <taxon>Bacteria</taxon>
        <taxon>Pseudomonadati</taxon>
        <taxon>Pseudomonadota</taxon>
        <taxon>Gammaproteobacteria</taxon>
        <taxon>Pseudomonadales</taxon>
        <taxon>Pseudomonadaceae</taxon>
        <taxon>Pseudomonas</taxon>
    </lineage>
</organism>
<dbReference type="Gene3D" id="3.40.50.720">
    <property type="entry name" value="NAD(P)-binding Rossmann-like Domain"/>
    <property type="match status" value="1"/>
</dbReference>
<gene>
    <name evidence="5" type="ORF">GIR22_07500</name>
</gene>
<accession>A0A7X2RTL9</accession>
<protein>
    <submittedName>
        <fullName evidence="5">SDR family NAD(P)-dependent oxidoreductase</fullName>
    </submittedName>
</protein>
<sequence length="297" mass="32137">MKSFTNRVAAITGAASGMGRALALALAREGCHLALADKNSQGLAQTVELVKTSILSPVTVTSEVLDVSDRQAMFDWAARCFAEHGQVNLIFNNAGVALSSTVEGVDYADLEWIVGINFWGVVHGTKAFLPYLKASGDGHVINTSSVFGLFAQPGMSGYNATKFAVRGFTESLRQELDMQHSGVSATCVHPGGIRTDICRSSRIDPNMTGFLIHGEQQARADFEKLFITDAAQAAKVILHGVRKNKRRVLIGRDAYALDLLARCLPAAYQALVVFASKRMAPKNSKPPIFETQDEHRL</sequence>
<feature type="domain" description="Ketoreductase" evidence="4">
    <location>
        <begin position="7"/>
        <end position="196"/>
    </location>
</feature>
<dbReference type="SUPFAM" id="SSF51735">
    <property type="entry name" value="NAD(P)-binding Rossmann-fold domains"/>
    <property type="match status" value="1"/>
</dbReference>
<dbReference type="PROSITE" id="PS00061">
    <property type="entry name" value="ADH_SHORT"/>
    <property type="match status" value="1"/>
</dbReference>
<dbReference type="Proteomes" id="UP000431485">
    <property type="component" value="Unassembled WGS sequence"/>
</dbReference>
<dbReference type="InterPro" id="IPR057326">
    <property type="entry name" value="KR_dom"/>
</dbReference>
<evidence type="ECO:0000259" key="4">
    <source>
        <dbReference type="SMART" id="SM00822"/>
    </source>
</evidence>
<dbReference type="PANTHER" id="PTHR43391">
    <property type="entry name" value="RETINOL DEHYDROGENASE-RELATED"/>
    <property type="match status" value="1"/>
</dbReference>
<dbReference type="Pfam" id="PF00106">
    <property type="entry name" value="adh_short"/>
    <property type="match status" value="1"/>
</dbReference>
<dbReference type="PRINTS" id="PR00081">
    <property type="entry name" value="GDHRDH"/>
</dbReference>
<evidence type="ECO:0000256" key="2">
    <source>
        <dbReference type="ARBA" id="ARBA00023002"/>
    </source>
</evidence>
<keyword evidence="2" id="KW-0560">Oxidoreductase</keyword>
<reference evidence="5 6" key="1">
    <citation type="submission" date="2019-11" db="EMBL/GenBank/DDBJ databases">
        <title>Pseudmonas karstica sp. nov. and Pseudomonas spelaei sp. nov. from caves.</title>
        <authorList>
            <person name="Zeman M."/>
        </authorList>
    </citation>
    <scope>NUCLEOTIDE SEQUENCE [LARGE SCALE GENOMIC DNA]</scope>
    <source>
        <strain evidence="5 6">CCM 7891</strain>
    </source>
</reference>
<dbReference type="InterPro" id="IPR020904">
    <property type="entry name" value="Sc_DH/Rdtase_CS"/>
</dbReference>
<dbReference type="PRINTS" id="PR00080">
    <property type="entry name" value="SDRFAMILY"/>
</dbReference>